<proteinExistence type="predicted"/>
<protein>
    <submittedName>
        <fullName evidence="2">Uncharacterized protein</fullName>
    </submittedName>
</protein>
<keyword evidence="1" id="KW-0472">Membrane</keyword>
<name>A0A8D9BLV4_9HEMI</name>
<keyword evidence="1" id="KW-1133">Transmembrane helix</keyword>
<evidence type="ECO:0000313" key="2">
    <source>
        <dbReference type="EMBL" id="CAG6784972.1"/>
    </source>
</evidence>
<dbReference type="AlphaFoldDB" id="A0A8D9BLV4"/>
<sequence>MFKYLDETCFQALSLSLNFYYFLIFISSYSHRFLSSLFLLIPQYLYLFLFPLSHYFLLIPITFSSLFLLIPITSSLISIQSFLSTHFSSDIILRGILSKTR</sequence>
<keyword evidence="1" id="KW-0812">Transmembrane</keyword>
<accession>A0A8D9BLV4</accession>
<reference evidence="2" key="1">
    <citation type="submission" date="2021-05" db="EMBL/GenBank/DDBJ databases">
        <authorList>
            <person name="Alioto T."/>
            <person name="Alioto T."/>
            <person name="Gomez Garrido J."/>
        </authorList>
    </citation>
    <scope>NUCLEOTIDE SEQUENCE</scope>
</reference>
<feature type="transmembrane region" description="Helical" evidence="1">
    <location>
        <begin position="20"/>
        <end position="41"/>
    </location>
</feature>
<organism evidence="2">
    <name type="scientific">Cacopsylla melanoneura</name>
    <dbReference type="NCBI Taxonomy" id="428564"/>
    <lineage>
        <taxon>Eukaryota</taxon>
        <taxon>Metazoa</taxon>
        <taxon>Ecdysozoa</taxon>
        <taxon>Arthropoda</taxon>
        <taxon>Hexapoda</taxon>
        <taxon>Insecta</taxon>
        <taxon>Pterygota</taxon>
        <taxon>Neoptera</taxon>
        <taxon>Paraneoptera</taxon>
        <taxon>Hemiptera</taxon>
        <taxon>Sternorrhyncha</taxon>
        <taxon>Psylloidea</taxon>
        <taxon>Psyllidae</taxon>
        <taxon>Psyllinae</taxon>
        <taxon>Cacopsylla</taxon>
    </lineage>
</organism>
<feature type="transmembrane region" description="Helical" evidence="1">
    <location>
        <begin position="48"/>
        <end position="70"/>
    </location>
</feature>
<evidence type="ECO:0000256" key="1">
    <source>
        <dbReference type="SAM" id="Phobius"/>
    </source>
</evidence>
<dbReference type="EMBL" id="HBUF01640983">
    <property type="protein sequence ID" value="CAG6784972.1"/>
    <property type="molecule type" value="Transcribed_RNA"/>
</dbReference>